<comment type="caution">
    <text evidence="1">The sequence shown here is derived from an EMBL/GenBank/DDBJ whole genome shotgun (WGS) entry which is preliminary data.</text>
</comment>
<reference evidence="1 2" key="1">
    <citation type="journal article" date="2019" name="Commun. Biol.">
        <title>The bagworm genome reveals a unique fibroin gene that provides high tensile strength.</title>
        <authorList>
            <person name="Kono N."/>
            <person name="Nakamura H."/>
            <person name="Ohtoshi R."/>
            <person name="Tomita M."/>
            <person name="Numata K."/>
            <person name="Arakawa K."/>
        </authorList>
    </citation>
    <scope>NUCLEOTIDE SEQUENCE [LARGE SCALE GENOMIC DNA]</scope>
</reference>
<dbReference type="Proteomes" id="UP000299102">
    <property type="component" value="Unassembled WGS sequence"/>
</dbReference>
<proteinExistence type="predicted"/>
<keyword evidence="2" id="KW-1185">Reference proteome</keyword>
<name>A0A4C1U9Q9_EUMVA</name>
<dbReference type="EMBL" id="BGZK01000142">
    <property type="protein sequence ID" value="GBP22626.1"/>
    <property type="molecule type" value="Genomic_DNA"/>
</dbReference>
<sequence length="257" mass="29660">MVRKFSVPAYMTCRGVGAERFEPNTAISSSFAIIVASDFASSVIIHISVVTTTIQTPQTSQARNQAQVYSERMVLTDVEEHTSDTGELLIKLEVNFKWRRSYITSNVIREELLVHPVGRVKYYDSPYDAFTYMFDKEIIKHFGRVLKERNDFELVHFRKRMSYDRYILLTKCLHFSDNEKQRLPPKEVKIKNLLAGSKEPFANRYLYKELPTIMTTKRVLTTVTMKMLSTTSTTTMTRELRLEGEGSKLGGKDMNKA</sequence>
<evidence type="ECO:0000313" key="2">
    <source>
        <dbReference type="Proteomes" id="UP000299102"/>
    </source>
</evidence>
<protein>
    <submittedName>
        <fullName evidence="1">Uncharacterized protein</fullName>
    </submittedName>
</protein>
<accession>A0A4C1U9Q9</accession>
<gene>
    <name evidence="1" type="ORF">EVAR_13906_1</name>
</gene>
<dbReference type="AlphaFoldDB" id="A0A4C1U9Q9"/>
<organism evidence="1 2">
    <name type="scientific">Eumeta variegata</name>
    <name type="common">Bagworm moth</name>
    <name type="synonym">Eumeta japonica</name>
    <dbReference type="NCBI Taxonomy" id="151549"/>
    <lineage>
        <taxon>Eukaryota</taxon>
        <taxon>Metazoa</taxon>
        <taxon>Ecdysozoa</taxon>
        <taxon>Arthropoda</taxon>
        <taxon>Hexapoda</taxon>
        <taxon>Insecta</taxon>
        <taxon>Pterygota</taxon>
        <taxon>Neoptera</taxon>
        <taxon>Endopterygota</taxon>
        <taxon>Lepidoptera</taxon>
        <taxon>Glossata</taxon>
        <taxon>Ditrysia</taxon>
        <taxon>Tineoidea</taxon>
        <taxon>Psychidae</taxon>
        <taxon>Oiketicinae</taxon>
        <taxon>Eumeta</taxon>
    </lineage>
</organism>
<dbReference type="OrthoDB" id="75807at2759"/>
<evidence type="ECO:0000313" key="1">
    <source>
        <dbReference type="EMBL" id="GBP22626.1"/>
    </source>
</evidence>